<accession>A0ABQ8YEE0</accession>
<dbReference type="Gene3D" id="1.25.10.10">
    <property type="entry name" value="Leucine-rich Repeat Variant"/>
    <property type="match status" value="1"/>
</dbReference>
<dbReference type="InterPro" id="IPR011989">
    <property type="entry name" value="ARM-like"/>
</dbReference>
<evidence type="ECO:0000313" key="8">
    <source>
        <dbReference type="Proteomes" id="UP001150062"/>
    </source>
</evidence>
<protein>
    <submittedName>
        <fullName evidence="7">Importin subunit alpha-1b</fullName>
    </submittedName>
</protein>
<gene>
    <name evidence="7" type="ORF">M0813_02816</name>
</gene>
<dbReference type="SUPFAM" id="SSF48371">
    <property type="entry name" value="ARM repeat"/>
    <property type="match status" value="1"/>
</dbReference>
<keyword evidence="8" id="KW-1185">Reference proteome</keyword>
<dbReference type="InterPro" id="IPR002652">
    <property type="entry name" value="Importin-a_IBB"/>
</dbReference>
<evidence type="ECO:0000256" key="2">
    <source>
        <dbReference type="ARBA" id="ARBA00022448"/>
    </source>
</evidence>
<dbReference type="Pfam" id="PF01749">
    <property type="entry name" value="IBB"/>
    <property type="match status" value="1"/>
</dbReference>
<evidence type="ECO:0000256" key="1">
    <source>
        <dbReference type="ARBA" id="ARBA00010394"/>
    </source>
</evidence>
<dbReference type="PROSITE" id="PS51214">
    <property type="entry name" value="IBB"/>
    <property type="match status" value="1"/>
</dbReference>
<feature type="domain" description="IBB" evidence="6">
    <location>
        <begin position="1"/>
        <end position="58"/>
    </location>
</feature>
<feature type="compositionally biased region" description="Basic residues" evidence="5">
    <location>
        <begin position="9"/>
        <end position="19"/>
    </location>
</feature>
<evidence type="ECO:0000259" key="6">
    <source>
        <dbReference type="PROSITE" id="PS51214"/>
    </source>
</evidence>
<comment type="similarity">
    <text evidence="1">Belongs to the importin alpha family.</text>
</comment>
<keyword evidence="2 4" id="KW-0813">Transport</keyword>
<dbReference type="Proteomes" id="UP001150062">
    <property type="component" value="Unassembled WGS sequence"/>
</dbReference>
<evidence type="ECO:0000256" key="3">
    <source>
        <dbReference type="ARBA" id="ARBA00022927"/>
    </source>
</evidence>
<dbReference type="InterPro" id="IPR016024">
    <property type="entry name" value="ARM-type_fold"/>
</dbReference>
<reference evidence="7" key="1">
    <citation type="submission" date="2022-08" db="EMBL/GenBank/DDBJ databases">
        <title>Novel sulfate-reducing endosymbionts in the free-living metamonad Anaeramoeba.</title>
        <authorList>
            <person name="Jerlstrom-Hultqvist J."/>
            <person name="Cepicka I."/>
            <person name="Gallot-Lavallee L."/>
            <person name="Salas-Leiva D."/>
            <person name="Curtis B.A."/>
            <person name="Zahonova K."/>
            <person name="Pipaliya S."/>
            <person name="Dacks J."/>
            <person name="Roger A.J."/>
        </authorList>
    </citation>
    <scope>NUCLEOTIDE SEQUENCE</scope>
    <source>
        <strain evidence="7">Schooner1</strain>
    </source>
</reference>
<comment type="caution">
    <text evidence="7">The sequence shown here is derived from an EMBL/GenBank/DDBJ whole genome shotgun (WGS) entry which is preliminary data.</text>
</comment>
<dbReference type="PANTHER" id="PTHR23316">
    <property type="entry name" value="IMPORTIN ALPHA"/>
    <property type="match status" value="1"/>
</dbReference>
<name>A0ABQ8YEE0_9EUKA</name>
<evidence type="ECO:0000256" key="5">
    <source>
        <dbReference type="SAM" id="MobiDB-lite"/>
    </source>
</evidence>
<feature type="region of interest" description="Disordered" evidence="5">
    <location>
        <begin position="1"/>
        <end position="26"/>
    </location>
</feature>
<evidence type="ECO:0000313" key="7">
    <source>
        <dbReference type="EMBL" id="KAJ6242959.1"/>
    </source>
</evidence>
<proteinExistence type="inferred from homology"/>
<evidence type="ECO:0000256" key="4">
    <source>
        <dbReference type="PROSITE-ProRule" id="PRU00561"/>
    </source>
</evidence>
<keyword evidence="3" id="KW-0653">Protein transport</keyword>
<dbReference type="EMBL" id="JAOAOG010000173">
    <property type="protein sequence ID" value="KAJ6242959.1"/>
    <property type="molecule type" value="Genomic_DNA"/>
</dbReference>
<organism evidence="7 8">
    <name type="scientific">Anaeramoeba flamelloides</name>
    <dbReference type="NCBI Taxonomy" id="1746091"/>
    <lineage>
        <taxon>Eukaryota</taxon>
        <taxon>Metamonada</taxon>
        <taxon>Anaeramoebidae</taxon>
        <taxon>Anaeramoeba</taxon>
    </lineage>
</organism>
<sequence>MSSPFQKRLQMRKKEFKKKMSFESSRNKRYRLQVQISKNKREATLQKKRNMDKVTQIRHTLNTENLTLEEKISNIPNLVKLLDDNEQSKQLDAVLEIVNLLTIEQNPPISEIVYSGAIPKLINFLKFTKDTEIKVILNFFDP</sequence>